<evidence type="ECO:0000313" key="4">
    <source>
        <dbReference type="Proteomes" id="UP001497482"/>
    </source>
</evidence>
<reference evidence="3 4" key="1">
    <citation type="submission" date="2024-04" db="EMBL/GenBank/DDBJ databases">
        <authorList>
            <person name="Waldvogel A.-M."/>
            <person name="Schoenle A."/>
        </authorList>
    </citation>
    <scope>NUCLEOTIDE SEQUENCE [LARGE SCALE GENOMIC DNA]</scope>
</reference>
<evidence type="ECO:0000256" key="1">
    <source>
        <dbReference type="SAM" id="MobiDB-lite"/>
    </source>
</evidence>
<keyword evidence="4" id="KW-1185">Reference proteome</keyword>
<protein>
    <submittedName>
        <fullName evidence="3">Uncharacterized protein</fullName>
    </submittedName>
</protein>
<organism evidence="3 4">
    <name type="scientific">Knipowitschia caucasica</name>
    <name type="common">Caucasian dwarf goby</name>
    <name type="synonym">Pomatoschistus caucasicus</name>
    <dbReference type="NCBI Taxonomy" id="637954"/>
    <lineage>
        <taxon>Eukaryota</taxon>
        <taxon>Metazoa</taxon>
        <taxon>Chordata</taxon>
        <taxon>Craniata</taxon>
        <taxon>Vertebrata</taxon>
        <taxon>Euteleostomi</taxon>
        <taxon>Actinopterygii</taxon>
        <taxon>Neopterygii</taxon>
        <taxon>Teleostei</taxon>
        <taxon>Neoteleostei</taxon>
        <taxon>Acanthomorphata</taxon>
        <taxon>Gobiaria</taxon>
        <taxon>Gobiiformes</taxon>
        <taxon>Gobioidei</taxon>
        <taxon>Gobiidae</taxon>
        <taxon>Gobiinae</taxon>
        <taxon>Knipowitschia</taxon>
    </lineage>
</organism>
<keyword evidence="2" id="KW-1133">Transmembrane helix</keyword>
<dbReference type="Proteomes" id="UP001497482">
    <property type="component" value="Chromosome 12"/>
</dbReference>
<keyword evidence="2" id="KW-0812">Transmembrane</keyword>
<proteinExistence type="predicted"/>
<gene>
    <name evidence="3" type="ORF">KC01_LOCUS7394</name>
</gene>
<accession>A0AAV2JJM2</accession>
<keyword evidence="2" id="KW-0472">Membrane</keyword>
<feature type="region of interest" description="Disordered" evidence="1">
    <location>
        <begin position="61"/>
        <end position="84"/>
    </location>
</feature>
<sequence length="84" mass="10154">MQGDGWKERLIHWATVLFRVGLWLALAWALSHLHFSAPCFLLPMLMWLYSVPLKVLFSRTKRGPHNRHHNRNRHNRNRHKNKDH</sequence>
<dbReference type="AlphaFoldDB" id="A0AAV2JJM2"/>
<dbReference type="EMBL" id="OZ035834">
    <property type="protein sequence ID" value="CAL1575925.1"/>
    <property type="molecule type" value="Genomic_DNA"/>
</dbReference>
<evidence type="ECO:0000313" key="3">
    <source>
        <dbReference type="EMBL" id="CAL1575925.1"/>
    </source>
</evidence>
<name>A0AAV2JJM2_KNICA</name>
<feature type="transmembrane region" description="Helical" evidence="2">
    <location>
        <begin position="35"/>
        <end position="57"/>
    </location>
</feature>
<evidence type="ECO:0000256" key="2">
    <source>
        <dbReference type="SAM" id="Phobius"/>
    </source>
</evidence>
<feature type="transmembrane region" description="Helical" evidence="2">
    <location>
        <begin position="12"/>
        <end position="29"/>
    </location>
</feature>